<keyword evidence="4 7" id="KW-1133">Transmembrane helix</keyword>
<feature type="transmembrane region" description="Helical" evidence="7">
    <location>
        <begin position="453"/>
        <end position="472"/>
    </location>
</feature>
<dbReference type="InterPro" id="IPR019108">
    <property type="entry name" value="Caa3_assmbl_CtaG-rel"/>
</dbReference>
<evidence type="ECO:0000313" key="9">
    <source>
        <dbReference type="EMBL" id="SLM91527.1"/>
    </source>
</evidence>
<feature type="transmembrane region" description="Helical" evidence="7">
    <location>
        <begin position="516"/>
        <end position="537"/>
    </location>
</feature>
<dbReference type="InterPro" id="IPR008457">
    <property type="entry name" value="Cu-R_CopD_dom"/>
</dbReference>
<feature type="transmembrane region" description="Helical" evidence="7">
    <location>
        <begin position="484"/>
        <end position="504"/>
    </location>
</feature>
<evidence type="ECO:0000313" key="10">
    <source>
        <dbReference type="Proteomes" id="UP000195981"/>
    </source>
</evidence>
<dbReference type="EMBL" id="FWFG01000060">
    <property type="protein sequence ID" value="SLM91527.1"/>
    <property type="molecule type" value="Genomic_DNA"/>
</dbReference>
<feature type="transmembrane region" description="Helical" evidence="7">
    <location>
        <begin position="137"/>
        <end position="159"/>
    </location>
</feature>
<evidence type="ECO:0000256" key="6">
    <source>
        <dbReference type="SAM" id="MobiDB-lite"/>
    </source>
</evidence>
<dbReference type="PANTHER" id="PTHR34820">
    <property type="entry name" value="INNER MEMBRANE PROTEIN YEBZ"/>
    <property type="match status" value="1"/>
</dbReference>
<feature type="domain" description="Copper resistance protein D" evidence="8">
    <location>
        <begin position="226"/>
        <end position="326"/>
    </location>
</feature>
<evidence type="ECO:0000256" key="1">
    <source>
        <dbReference type="ARBA" id="ARBA00004651"/>
    </source>
</evidence>
<keyword evidence="2" id="KW-1003">Cell membrane</keyword>
<dbReference type="Proteomes" id="UP000195981">
    <property type="component" value="Unassembled WGS sequence"/>
</dbReference>
<organism evidence="9 10">
    <name type="scientific">Brachybacterium nesterenkovii</name>
    <dbReference type="NCBI Taxonomy" id="47847"/>
    <lineage>
        <taxon>Bacteria</taxon>
        <taxon>Bacillati</taxon>
        <taxon>Actinomycetota</taxon>
        <taxon>Actinomycetes</taxon>
        <taxon>Micrococcales</taxon>
        <taxon>Dermabacteraceae</taxon>
        <taxon>Brachybacterium</taxon>
    </lineage>
</organism>
<feature type="transmembrane region" description="Helical" evidence="7">
    <location>
        <begin position="56"/>
        <end position="80"/>
    </location>
</feature>
<feature type="transmembrane region" description="Helical" evidence="7">
    <location>
        <begin position="92"/>
        <end position="117"/>
    </location>
</feature>
<feature type="transmembrane region" description="Helical" evidence="7">
    <location>
        <begin position="231"/>
        <end position="252"/>
    </location>
</feature>
<comment type="subcellular location">
    <subcellularLocation>
        <location evidence="1">Cell membrane</location>
        <topology evidence="1">Multi-pass membrane protein</topology>
    </subcellularLocation>
</comment>
<dbReference type="PANTHER" id="PTHR34820:SF4">
    <property type="entry name" value="INNER MEMBRANE PROTEIN YEBZ"/>
    <property type="match status" value="1"/>
</dbReference>
<reference evidence="9 10" key="1">
    <citation type="submission" date="2017-02" db="EMBL/GenBank/DDBJ databases">
        <authorList>
            <person name="Peterson S.W."/>
        </authorList>
    </citation>
    <scope>NUCLEOTIDE SEQUENCE [LARGE SCALE GENOMIC DNA]</scope>
    <source>
        <strain evidence="9 10">CIP104813</strain>
    </source>
</reference>
<feature type="transmembrane region" description="Helical" evidence="7">
    <location>
        <begin position="166"/>
        <end position="185"/>
    </location>
</feature>
<evidence type="ECO:0000259" key="8">
    <source>
        <dbReference type="Pfam" id="PF05425"/>
    </source>
</evidence>
<evidence type="ECO:0000256" key="3">
    <source>
        <dbReference type="ARBA" id="ARBA00022692"/>
    </source>
</evidence>
<dbReference type="Pfam" id="PF09678">
    <property type="entry name" value="Caa3_CtaG"/>
    <property type="match status" value="1"/>
</dbReference>
<dbReference type="RefSeq" id="WP_087103843.1">
    <property type="nucleotide sequence ID" value="NZ_FWFG01000060.1"/>
</dbReference>
<dbReference type="GO" id="GO:0005886">
    <property type="term" value="C:plasma membrane"/>
    <property type="evidence" value="ECO:0007669"/>
    <property type="project" value="UniProtKB-SubCell"/>
</dbReference>
<evidence type="ECO:0000256" key="2">
    <source>
        <dbReference type="ARBA" id="ARBA00022475"/>
    </source>
</evidence>
<feature type="transmembrane region" description="Helical" evidence="7">
    <location>
        <begin position="264"/>
        <end position="282"/>
    </location>
</feature>
<sequence>MTGRPSTSRAPRLVPGAVAATAVVLAVLSVLAARTAAGPAEAILASAGPLARDGAPVAALVADLAGALVLGGAAVAGWVVRRGEDRAVALRAVAVASVVWTLAQLALLLTSYAVATGQPIGSGSFGSDLPVYLGTELGLWMLASLVLAAAATVVAVGATGPWGARALALCAGCSILAKAMTGHASGNADHETATTTMLVHLLAVGVWIGGLAVLQLLPGHDRDAAGVVRRYSRLALVCWVAILASGVWALSARMNGPGDLLTSAYVQIAALKTVLLVLLGAAGQLQRRLLADAAAPGGGFDGAVHRRLAILELALMGLAVALAAALSSSPPPADSAPQSTEPAFLLTGYPLPPAPTLGGIAAAWRPDAFALAAAAVLVLAWWWPTAPRRDARATRFLLAAVIALLAVQCGPLAVYGKVLVSAHVLQHALLLLVVGPLLAAAFDVRLPARAPRWVAPVLGFAAPGMIVLAYASPTVLRLALEAHVPHLVLILGAMVLGVALGAAVRDSRAAAPATGVVLVLAALQLALGSRLLVPSWFGATGRTWLLDALADQRRSGWALLAIAVVWTVAAAALSARQSRGVGSASNSERTVRSRAMRSSRSAKGS</sequence>
<feature type="transmembrane region" description="Helical" evidence="7">
    <location>
        <begin position="197"/>
        <end position="219"/>
    </location>
</feature>
<feature type="transmembrane region" description="Helical" evidence="7">
    <location>
        <begin position="428"/>
        <end position="446"/>
    </location>
</feature>
<keyword evidence="3 7" id="KW-0812">Transmembrane</keyword>
<protein>
    <submittedName>
        <fullName evidence="9">Copper resistance protein CopD / Cytochrome c oxidase caa3-type, assembly factor CtaG-related protein</fullName>
    </submittedName>
</protein>
<dbReference type="AlphaFoldDB" id="A0A1X6WZX6"/>
<evidence type="ECO:0000256" key="7">
    <source>
        <dbReference type="SAM" id="Phobius"/>
    </source>
</evidence>
<feature type="transmembrane region" description="Helical" evidence="7">
    <location>
        <begin position="557"/>
        <end position="575"/>
    </location>
</feature>
<evidence type="ECO:0000256" key="4">
    <source>
        <dbReference type="ARBA" id="ARBA00022989"/>
    </source>
</evidence>
<dbReference type="InterPro" id="IPR032694">
    <property type="entry name" value="CopC/D"/>
</dbReference>
<dbReference type="Pfam" id="PF05425">
    <property type="entry name" value="CopD"/>
    <property type="match status" value="1"/>
</dbReference>
<name>A0A1X6WZX6_9MICO</name>
<proteinExistence type="predicted"/>
<feature type="transmembrane region" description="Helical" evidence="7">
    <location>
        <begin position="308"/>
        <end position="327"/>
    </location>
</feature>
<evidence type="ECO:0000256" key="5">
    <source>
        <dbReference type="ARBA" id="ARBA00023136"/>
    </source>
</evidence>
<feature type="transmembrane region" description="Helical" evidence="7">
    <location>
        <begin position="368"/>
        <end position="384"/>
    </location>
</feature>
<feature type="region of interest" description="Disordered" evidence="6">
    <location>
        <begin position="584"/>
        <end position="605"/>
    </location>
</feature>
<feature type="transmembrane region" description="Helical" evidence="7">
    <location>
        <begin position="396"/>
        <end position="416"/>
    </location>
</feature>
<keyword evidence="10" id="KW-1185">Reference proteome</keyword>
<dbReference type="OrthoDB" id="4792298at2"/>
<gene>
    <name evidence="9" type="ORF">FM110_06680</name>
</gene>
<keyword evidence="5 7" id="KW-0472">Membrane</keyword>
<dbReference type="GO" id="GO:0006825">
    <property type="term" value="P:copper ion transport"/>
    <property type="evidence" value="ECO:0007669"/>
    <property type="project" value="InterPro"/>
</dbReference>
<accession>A0A1X6WZX6</accession>